<evidence type="ECO:0000313" key="3">
    <source>
        <dbReference type="Proteomes" id="UP000177195"/>
    </source>
</evidence>
<feature type="region of interest" description="Disordered" evidence="1">
    <location>
        <begin position="96"/>
        <end position="121"/>
    </location>
</feature>
<organism evidence="2 3">
    <name type="scientific">Candidatus Nomurabacteria bacterium RIFCSPLOWO2_02_FULL_42_17</name>
    <dbReference type="NCBI Taxonomy" id="1801789"/>
    <lineage>
        <taxon>Bacteria</taxon>
        <taxon>Candidatus Nomuraibacteriota</taxon>
    </lineage>
</organism>
<evidence type="ECO:0000256" key="1">
    <source>
        <dbReference type="SAM" id="MobiDB-lite"/>
    </source>
</evidence>
<dbReference type="Proteomes" id="UP000177195">
    <property type="component" value="Unassembled WGS sequence"/>
</dbReference>
<protein>
    <submittedName>
        <fullName evidence="2">Uncharacterized protein</fullName>
    </submittedName>
</protein>
<dbReference type="AlphaFoldDB" id="A0A1F6XPW8"/>
<evidence type="ECO:0000313" key="2">
    <source>
        <dbReference type="EMBL" id="OGI96142.1"/>
    </source>
</evidence>
<reference evidence="2 3" key="1">
    <citation type="journal article" date="2016" name="Nat. Commun.">
        <title>Thousands of microbial genomes shed light on interconnected biogeochemical processes in an aquifer system.</title>
        <authorList>
            <person name="Anantharaman K."/>
            <person name="Brown C.T."/>
            <person name="Hug L.A."/>
            <person name="Sharon I."/>
            <person name="Castelle C.J."/>
            <person name="Probst A.J."/>
            <person name="Thomas B.C."/>
            <person name="Singh A."/>
            <person name="Wilkins M.J."/>
            <person name="Karaoz U."/>
            <person name="Brodie E.L."/>
            <person name="Williams K.H."/>
            <person name="Hubbard S.S."/>
            <person name="Banfield J.F."/>
        </authorList>
    </citation>
    <scope>NUCLEOTIDE SEQUENCE [LARGE SCALE GENOMIC DNA]</scope>
</reference>
<sequence length="121" mass="14340">MKQPKFFKSFFLLFFFPILILFLNNCSGVKSEKYDDFEKSKRDYTKSHAGTPKEKEAIRGMILFSENFEEAKDCWDVSAKAKLLEEQKRAIKKMKEFASTDEEKTQLQKAEKDYEENLKED</sequence>
<comment type="caution">
    <text evidence="2">The sequence shown here is derived from an EMBL/GenBank/DDBJ whole genome shotgun (WGS) entry which is preliminary data.</text>
</comment>
<proteinExistence type="predicted"/>
<gene>
    <name evidence="2" type="ORF">A3I25_00675</name>
</gene>
<name>A0A1F6XPW8_9BACT</name>
<accession>A0A1F6XPW8</accession>
<dbReference type="EMBL" id="MFVN01000044">
    <property type="protein sequence ID" value="OGI96142.1"/>
    <property type="molecule type" value="Genomic_DNA"/>
</dbReference>